<organism evidence="1 2">
    <name type="scientific">Candidatus Woesebacteria bacterium GW2011_GWB1_39_12</name>
    <dbReference type="NCBI Taxonomy" id="1618574"/>
    <lineage>
        <taxon>Bacteria</taxon>
        <taxon>Candidatus Woeseibacteriota</taxon>
    </lineage>
</organism>
<dbReference type="AlphaFoldDB" id="A0A0G0M9L7"/>
<dbReference type="STRING" id="1618574.UT24_C0020G0010"/>
<reference evidence="1 2" key="1">
    <citation type="journal article" date="2015" name="Nature">
        <title>rRNA introns, odd ribosomes, and small enigmatic genomes across a large radiation of phyla.</title>
        <authorList>
            <person name="Brown C.T."/>
            <person name="Hug L.A."/>
            <person name="Thomas B.C."/>
            <person name="Sharon I."/>
            <person name="Castelle C.J."/>
            <person name="Singh A."/>
            <person name="Wilkins M.J."/>
            <person name="Williams K.H."/>
            <person name="Banfield J.F."/>
        </authorList>
    </citation>
    <scope>NUCLEOTIDE SEQUENCE [LARGE SCALE GENOMIC DNA]</scope>
</reference>
<dbReference type="Proteomes" id="UP000033881">
    <property type="component" value="Unassembled WGS sequence"/>
</dbReference>
<protein>
    <submittedName>
        <fullName evidence="1">Uncharacterized protein</fullName>
    </submittedName>
</protein>
<name>A0A0G0M9L7_9BACT</name>
<dbReference type="EMBL" id="LBWB01000020">
    <property type="protein sequence ID" value="KKQ99942.1"/>
    <property type="molecule type" value="Genomic_DNA"/>
</dbReference>
<proteinExistence type="predicted"/>
<evidence type="ECO:0000313" key="1">
    <source>
        <dbReference type="EMBL" id="KKQ99942.1"/>
    </source>
</evidence>
<accession>A0A0G0M9L7</accession>
<comment type="caution">
    <text evidence="1">The sequence shown here is derived from an EMBL/GenBank/DDBJ whole genome shotgun (WGS) entry which is preliminary data.</text>
</comment>
<sequence>MTLIHDSSTNMYIGRYKILKTRNLDDSFIEITLKEHRPITLHKELYDLVIQETPMENAEVTDAIVHTFAVKFVSELAKYKLDFYLGRTIGEKMGILCHNLRERLLAKTFNCSGGDNISLDKVIERL</sequence>
<evidence type="ECO:0000313" key="2">
    <source>
        <dbReference type="Proteomes" id="UP000033881"/>
    </source>
</evidence>
<gene>
    <name evidence="1" type="ORF">UT24_C0020G0010</name>
</gene>